<protein>
    <submittedName>
        <fullName evidence="1">Uncharacterized protein</fullName>
    </submittedName>
</protein>
<sequence length="124" mass="14147">SFTNWTETPDDGSLSCLLNAFEQITAKSCFVSQSFGIDFQNIAFEIYIPMKNESKFQFNQIIVDRTSVNQESFLVNSPMMFIDTKISNTKNKSFILIEQENYLSPIQTANVTVIFNHQVSLSII</sequence>
<comment type="caution">
    <text evidence="1">The sequence shown here is derived from an EMBL/GenBank/DDBJ whole genome shotgun (WGS) entry which is preliminary data.</text>
</comment>
<accession>A0A8S3IH77</accession>
<proteinExistence type="predicted"/>
<feature type="non-terminal residue" evidence="1">
    <location>
        <position position="1"/>
    </location>
</feature>
<gene>
    <name evidence="1" type="ORF">SMN809_LOCUS75413</name>
</gene>
<reference evidence="1" key="1">
    <citation type="submission" date="2021-02" db="EMBL/GenBank/DDBJ databases">
        <authorList>
            <person name="Nowell W R."/>
        </authorList>
    </citation>
    <scope>NUCLEOTIDE SEQUENCE</scope>
</reference>
<name>A0A8S3IH77_9BILA</name>
<evidence type="ECO:0000313" key="1">
    <source>
        <dbReference type="EMBL" id="CAF5200714.1"/>
    </source>
</evidence>
<dbReference type="Proteomes" id="UP000676336">
    <property type="component" value="Unassembled WGS sequence"/>
</dbReference>
<evidence type="ECO:0000313" key="2">
    <source>
        <dbReference type="Proteomes" id="UP000676336"/>
    </source>
</evidence>
<dbReference type="EMBL" id="CAJOBI010332436">
    <property type="protein sequence ID" value="CAF5200714.1"/>
    <property type="molecule type" value="Genomic_DNA"/>
</dbReference>
<dbReference type="AlphaFoldDB" id="A0A8S3IH77"/>
<organism evidence="1 2">
    <name type="scientific">Rotaria magnacalcarata</name>
    <dbReference type="NCBI Taxonomy" id="392030"/>
    <lineage>
        <taxon>Eukaryota</taxon>
        <taxon>Metazoa</taxon>
        <taxon>Spiralia</taxon>
        <taxon>Gnathifera</taxon>
        <taxon>Rotifera</taxon>
        <taxon>Eurotatoria</taxon>
        <taxon>Bdelloidea</taxon>
        <taxon>Philodinida</taxon>
        <taxon>Philodinidae</taxon>
        <taxon>Rotaria</taxon>
    </lineage>
</organism>